<protein>
    <submittedName>
        <fullName evidence="2">ABC transporter permease</fullName>
    </submittedName>
</protein>
<name>A0A162F081_9BACI</name>
<feature type="transmembrane region" description="Helical" evidence="1">
    <location>
        <begin position="300"/>
        <end position="325"/>
    </location>
</feature>
<gene>
    <name evidence="2" type="ORF">AZF04_15095</name>
</gene>
<feature type="transmembrane region" description="Helical" evidence="1">
    <location>
        <begin position="505"/>
        <end position="526"/>
    </location>
</feature>
<keyword evidence="1" id="KW-0472">Membrane</keyword>
<dbReference type="Proteomes" id="UP000075806">
    <property type="component" value="Unassembled WGS sequence"/>
</dbReference>
<evidence type="ECO:0000313" key="3">
    <source>
        <dbReference type="Proteomes" id="UP000075806"/>
    </source>
</evidence>
<feature type="transmembrane region" description="Helical" evidence="1">
    <location>
        <begin position="244"/>
        <end position="263"/>
    </location>
</feature>
<feature type="transmembrane region" description="Helical" evidence="1">
    <location>
        <begin position="167"/>
        <end position="189"/>
    </location>
</feature>
<sequence>MNKSYFHHLGVSLLLIFKVDKIRIPAWILTTVLIIVATAASFSSLFQSEEERQIMAESMKNPAVTAIVGFSSGLEGYSDGAMLSHQMLLITAFIIGLISILFVAKHTRADEEEGRLELFRSLPVGRLTNVTSTLLAAFIQNILLAILMTLGLMSLQIESIDWQGSVLFGSVLAGTGLFFSTLTAVLAQLNENSRGTISFSFMILGLSYLVRAVGDVSDGSWSMLSPLGWVVHAEVFVINNWNPVWLLFGFSMIFSILSIILNLKRDLGSSLIAAKQGKATASTFITSSWGFVLRLQRTQLLVWLLVMYVMGASYGALFGELEFFFSSDVMQQMLASQQEADMMSSFVSLIMSLNAMVATIPAILILMRLQKEERGGRSEHLLIRTVSRNKWLGIHFILSLVSSFIFLIVSKIGVWSIAILVMNDTLSFSHIWEATVVFVPAIWIFVGLAVLLFGYRPQLMNAIWVLLGYSFFIIYFEGFFQFPTWMEKLTPFSYIPQLPLEELKLGSLIVLTAISSLFIILGFINYNRRDLIG</sequence>
<organism evidence="2 3">
    <name type="scientific">Alkalihalobacillus trypoxylicola</name>
    <dbReference type="NCBI Taxonomy" id="519424"/>
    <lineage>
        <taxon>Bacteria</taxon>
        <taxon>Bacillati</taxon>
        <taxon>Bacillota</taxon>
        <taxon>Bacilli</taxon>
        <taxon>Bacillales</taxon>
        <taxon>Bacillaceae</taxon>
        <taxon>Alkalihalobacillus</taxon>
    </lineage>
</organism>
<dbReference type="STRING" id="519424.AZF04_15095"/>
<feature type="transmembrane region" description="Helical" evidence="1">
    <location>
        <begin position="391"/>
        <end position="422"/>
    </location>
</feature>
<feature type="transmembrane region" description="Helical" evidence="1">
    <location>
        <begin position="195"/>
        <end position="214"/>
    </location>
</feature>
<feature type="transmembrane region" description="Helical" evidence="1">
    <location>
        <begin position="345"/>
        <end position="370"/>
    </location>
</feature>
<dbReference type="OrthoDB" id="2014935at2"/>
<keyword evidence="1" id="KW-1133">Transmembrane helix</keyword>
<feature type="transmembrane region" description="Helical" evidence="1">
    <location>
        <begin position="434"/>
        <end position="455"/>
    </location>
</feature>
<keyword evidence="1" id="KW-0812">Transmembrane</keyword>
<feature type="transmembrane region" description="Helical" evidence="1">
    <location>
        <begin position="462"/>
        <end position="485"/>
    </location>
</feature>
<proteinExistence type="predicted"/>
<feature type="transmembrane region" description="Helical" evidence="1">
    <location>
        <begin position="134"/>
        <end position="155"/>
    </location>
</feature>
<dbReference type="EMBL" id="LTAO01000003">
    <property type="protein sequence ID" value="KYG34152.1"/>
    <property type="molecule type" value="Genomic_DNA"/>
</dbReference>
<evidence type="ECO:0000313" key="2">
    <source>
        <dbReference type="EMBL" id="KYG34152.1"/>
    </source>
</evidence>
<dbReference type="AlphaFoldDB" id="A0A162F081"/>
<evidence type="ECO:0000256" key="1">
    <source>
        <dbReference type="SAM" id="Phobius"/>
    </source>
</evidence>
<keyword evidence="3" id="KW-1185">Reference proteome</keyword>
<feature type="transmembrane region" description="Helical" evidence="1">
    <location>
        <begin position="24"/>
        <end position="46"/>
    </location>
</feature>
<feature type="transmembrane region" description="Helical" evidence="1">
    <location>
        <begin position="87"/>
        <end position="104"/>
    </location>
</feature>
<dbReference type="RefSeq" id="WP_061947651.1">
    <property type="nucleotide sequence ID" value="NZ_LTAO01000003.1"/>
</dbReference>
<accession>A0A162F081</accession>
<reference evidence="2" key="1">
    <citation type="submission" date="2016-02" db="EMBL/GenBank/DDBJ databases">
        <title>Genome sequence of Bacillus trypoxylicola KCTC 13244(T).</title>
        <authorList>
            <person name="Jeong H."/>
            <person name="Park S.-H."/>
            <person name="Choi S.-K."/>
        </authorList>
    </citation>
    <scope>NUCLEOTIDE SEQUENCE [LARGE SCALE GENOMIC DNA]</scope>
    <source>
        <strain evidence="2">KCTC 13244</strain>
    </source>
</reference>
<comment type="caution">
    <text evidence="2">The sequence shown here is derived from an EMBL/GenBank/DDBJ whole genome shotgun (WGS) entry which is preliminary data.</text>
</comment>